<comment type="caution">
    <text evidence="1">The sequence shown here is derived from an EMBL/GenBank/DDBJ whole genome shotgun (WGS) entry which is preliminary data.</text>
</comment>
<evidence type="ECO:0000313" key="2">
    <source>
        <dbReference type="Proteomes" id="UP001055811"/>
    </source>
</evidence>
<gene>
    <name evidence="1" type="ORF">L2E82_21708</name>
</gene>
<organism evidence="1 2">
    <name type="scientific">Cichorium intybus</name>
    <name type="common">Chicory</name>
    <dbReference type="NCBI Taxonomy" id="13427"/>
    <lineage>
        <taxon>Eukaryota</taxon>
        <taxon>Viridiplantae</taxon>
        <taxon>Streptophyta</taxon>
        <taxon>Embryophyta</taxon>
        <taxon>Tracheophyta</taxon>
        <taxon>Spermatophyta</taxon>
        <taxon>Magnoliopsida</taxon>
        <taxon>eudicotyledons</taxon>
        <taxon>Gunneridae</taxon>
        <taxon>Pentapetalae</taxon>
        <taxon>asterids</taxon>
        <taxon>campanulids</taxon>
        <taxon>Asterales</taxon>
        <taxon>Asteraceae</taxon>
        <taxon>Cichorioideae</taxon>
        <taxon>Cichorieae</taxon>
        <taxon>Cichoriinae</taxon>
        <taxon>Cichorium</taxon>
    </lineage>
</organism>
<accession>A0ACB9DWM0</accession>
<evidence type="ECO:0000313" key="1">
    <source>
        <dbReference type="EMBL" id="KAI3750846.1"/>
    </source>
</evidence>
<protein>
    <submittedName>
        <fullName evidence="1">Uncharacterized protein</fullName>
    </submittedName>
</protein>
<dbReference type="EMBL" id="CM042012">
    <property type="protein sequence ID" value="KAI3750846.1"/>
    <property type="molecule type" value="Genomic_DNA"/>
</dbReference>
<reference evidence="1 2" key="2">
    <citation type="journal article" date="2022" name="Mol. Ecol. Resour.">
        <title>The genomes of chicory, endive, great burdock and yacon provide insights into Asteraceae paleo-polyploidization history and plant inulin production.</title>
        <authorList>
            <person name="Fan W."/>
            <person name="Wang S."/>
            <person name="Wang H."/>
            <person name="Wang A."/>
            <person name="Jiang F."/>
            <person name="Liu H."/>
            <person name="Zhao H."/>
            <person name="Xu D."/>
            <person name="Zhang Y."/>
        </authorList>
    </citation>
    <scope>NUCLEOTIDE SEQUENCE [LARGE SCALE GENOMIC DNA]</scope>
    <source>
        <strain evidence="2">cv. Punajuju</strain>
        <tissue evidence="1">Leaves</tissue>
    </source>
</reference>
<sequence>MIVKRFLPYHPYLTNVHGLPLYIIELVRELDQLSCSAVSRRRVRVYDSPFIFCRAIHKILIGEVTKCNFLFPIVEPTTVVFSQIVSAEES</sequence>
<name>A0ACB9DWM0_CICIN</name>
<proteinExistence type="predicted"/>
<keyword evidence="2" id="KW-1185">Reference proteome</keyword>
<reference evidence="2" key="1">
    <citation type="journal article" date="2022" name="Mol. Ecol. Resour.">
        <title>The genomes of chicory, endive, great burdock and yacon provide insights into Asteraceae palaeo-polyploidization history and plant inulin production.</title>
        <authorList>
            <person name="Fan W."/>
            <person name="Wang S."/>
            <person name="Wang H."/>
            <person name="Wang A."/>
            <person name="Jiang F."/>
            <person name="Liu H."/>
            <person name="Zhao H."/>
            <person name="Xu D."/>
            <person name="Zhang Y."/>
        </authorList>
    </citation>
    <scope>NUCLEOTIDE SEQUENCE [LARGE SCALE GENOMIC DNA]</scope>
    <source>
        <strain evidence="2">cv. Punajuju</strain>
    </source>
</reference>
<dbReference type="Proteomes" id="UP001055811">
    <property type="component" value="Linkage Group LG04"/>
</dbReference>